<feature type="transmembrane region" description="Helical" evidence="7">
    <location>
        <begin position="402"/>
        <end position="420"/>
    </location>
</feature>
<comment type="caution">
    <text evidence="8">The sequence shown here is derived from an EMBL/GenBank/DDBJ whole genome shotgun (WGS) entry which is preliminary data.</text>
</comment>
<organism evidence="8 9">
    <name type="scientific">Phialemonium atrogriseum</name>
    <dbReference type="NCBI Taxonomy" id="1093897"/>
    <lineage>
        <taxon>Eukaryota</taxon>
        <taxon>Fungi</taxon>
        <taxon>Dikarya</taxon>
        <taxon>Ascomycota</taxon>
        <taxon>Pezizomycotina</taxon>
        <taxon>Sordariomycetes</taxon>
        <taxon>Sordariomycetidae</taxon>
        <taxon>Cephalothecales</taxon>
        <taxon>Cephalothecaceae</taxon>
        <taxon>Phialemonium</taxon>
    </lineage>
</organism>
<keyword evidence="4 7" id="KW-0812">Transmembrane</keyword>
<comment type="similarity">
    <text evidence="2">Belongs to the SLC29A/ENT transporter (TC 2.A.57) family.</text>
</comment>
<feature type="transmembrane region" description="Helical" evidence="7">
    <location>
        <begin position="371"/>
        <end position="390"/>
    </location>
</feature>
<evidence type="ECO:0000256" key="1">
    <source>
        <dbReference type="ARBA" id="ARBA00004141"/>
    </source>
</evidence>
<dbReference type="Pfam" id="PF01733">
    <property type="entry name" value="Nucleoside_tran"/>
    <property type="match status" value="1"/>
</dbReference>
<dbReference type="InterPro" id="IPR036259">
    <property type="entry name" value="MFS_trans_sf"/>
</dbReference>
<evidence type="ECO:0000256" key="2">
    <source>
        <dbReference type="ARBA" id="ARBA00007965"/>
    </source>
</evidence>
<evidence type="ECO:0000256" key="4">
    <source>
        <dbReference type="ARBA" id="ARBA00022692"/>
    </source>
</evidence>
<evidence type="ECO:0000313" key="9">
    <source>
        <dbReference type="Proteomes" id="UP001244011"/>
    </source>
</evidence>
<dbReference type="GeneID" id="85315472"/>
<comment type="subcellular location">
    <subcellularLocation>
        <location evidence="1">Membrane</location>
        <topology evidence="1">Multi-pass membrane protein</topology>
    </subcellularLocation>
</comment>
<dbReference type="InterPro" id="IPR002259">
    <property type="entry name" value="Eqnu_transpt"/>
</dbReference>
<gene>
    <name evidence="8" type="ORF">QBC33DRAFT_605714</name>
</gene>
<feature type="transmembrane region" description="Helical" evidence="7">
    <location>
        <begin position="440"/>
        <end position="460"/>
    </location>
</feature>
<evidence type="ECO:0000313" key="8">
    <source>
        <dbReference type="EMBL" id="KAK1769276.1"/>
    </source>
</evidence>
<feature type="transmembrane region" description="Helical" evidence="7">
    <location>
        <begin position="92"/>
        <end position="111"/>
    </location>
</feature>
<dbReference type="EMBL" id="MU839003">
    <property type="protein sequence ID" value="KAK1769276.1"/>
    <property type="molecule type" value="Genomic_DNA"/>
</dbReference>
<dbReference type="Proteomes" id="UP001244011">
    <property type="component" value="Unassembled WGS sequence"/>
</dbReference>
<feature type="transmembrane region" description="Helical" evidence="7">
    <location>
        <begin position="149"/>
        <end position="175"/>
    </location>
</feature>
<dbReference type="GO" id="GO:0015205">
    <property type="term" value="F:nucleobase transmembrane transporter activity"/>
    <property type="evidence" value="ECO:0007669"/>
    <property type="project" value="TreeGrafter"/>
</dbReference>
<dbReference type="AlphaFoldDB" id="A0AAJ0C3J7"/>
<proteinExistence type="inferred from homology"/>
<name>A0AAJ0C3J7_9PEZI</name>
<feature type="transmembrane region" description="Helical" evidence="7">
    <location>
        <begin position="123"/>
        <end position="143"/>
    </location>
</feature>
<evidence type="ECO:0000256" key="3">
    <source>
        <dbReference type="ARBA" id="ARBA00022448"/>
    </source>
</evidence>
<dbReference type="PIRSF" id="PIRSF016379">
    <property type="entry name" value="ENT"/>
    <property type="match status" value="1"/>
</dbReference>
<sequence length="465" mass="49574">MADMMNRIKALFAPKKGNEQEYEPLTDESGALDESGYLPGREEVPFSWLEYSIFALIGVAMLWAWNMFIAAAPYFQKRFSSHEWILENSQSAILSVSTVTNLTAMLILTNMQSSASYPFRIKAGLLINIGVFTLLTATTKTFLDVSAPAYLGFLLLLVGCSAWGTGLMQNGAFAFAASFGRPEYMQAIMAGQGVAGVLPPIAQMASVLIAPPPPPAGGSDPTDAGPPPLREVGTAAFIYFLTAVAVSLAALAAFVPLVRRQRRRELGNLAAAAGLAGAEETAEPPARHFVSIPTLLRKLHWPAAAVFMCFAVAMFFPVFTSKIVSVRDDGSGGRLFSPDVFIPLGFFVWNLGDLAGRVSTMLPFSLRHRPAALFAIAVARLLFLPLYALCNVRGRGAAVPSDAFYLLAVQFPFGLTNGWLGSSSMMAAGEWVDEGEREAAGGFMGLCLVAGLTVGSLLSFSAAGI</sequence>
<keyword evidence="5 7" id="KW-1133">Transmembrane helix</keyword>
<feature type="transmembrane region" description="Helical" evidence="7">
    <location>
        <begin position="236"/>
        <end position="258"/>
    </location>
</feature>
<keyword evidence="3" id="KW-0813">Transport</keyword>
<dbReference type="PANTHER" id="PTHR10332">
    <property type="entry name" value="EQUILIBRATIVE NUCLEOSIDE TRANSPORTER"/>
    <property type="match status" value="1"/>
</dbReference>
<keyword evidence="6 7" id="KW-0472">Membrane</keyword>
<dbReference type="PRINTS" id="PR01130">
    <property type="entry name" value="DERENTRNSPRT"/>
</dbReference>
<dbReference type="GO" id="GO:0005886">
    <property type="term" value="C:plasma membrane"/>
    <property type="evidence" value="ECO:0007669"/>
    <property type="project" value="TreeGrafter"/>
</dbReference>
<dbReference type="GO" id="GO:0000329">
    <property type="term" value="C:fungal-type vacuole membrane"/>
    <property type="evidence" value="ECO:0007669"/>
    <property type="project" value="TreeGrafter"/>
</dbReference>
<evidence type="ECO:0000256" key="6">
    <source>
        <dbReference type="ARBA" id="ARBA00023136"/>
    </source>
</evidence>
<feature type="transmembrane region" description="Helical" evidence="7">
    <location>
        <begin position="187"/>
        <end position="210"/>
    </location>
</feature>
<dbReference type="RefSeq" id="XP_060285489.1">
    <property type="nucleotide sequence ID" value="XM_060432285.1"/>
</dbReference>
<dbReference type="GO" id="GO:0034257">
    <property type="term" value="F:nicotinamide riboside transmembrane transporter activity"/>
    <property type="evidence" value="ECO:0007669"/>
    <property type="project" value="TreeGrafter"/>
</dbReference>
<protein>
    <submittedName>
        <fullName evidence="8">Nucleoside transporter FUN26</fullName>
    </submittedName>
</protein>
<accession>A0AAJ0C3J7</accession>
<evidence type="ECO:0000256" key="7">
    <source>
        <dbReference type="SAM" id="Phobius"/>
    </source>
</evidence>
<feature type="transmembrane region" description="Helical" evidence="7">
    <location>
        <begin position="299"/>
        <end position="319"/>
    </location>
</feature>
<evidence type="ECO:0000256" key="5">
    <source>
        <dbReference type="ARBA" id="ARBA00022989"/>
    </source>
</evidence>
<keyword evidence="9" id="KW-1185">Reference proteome</keyword>
<dbReference type="SUPFAM" id="SSF103473">
    <property type="entry name" value="MFS general substrate transporter"/>
    <property type="match status" value="1"/>
</dbReference>
<feature type="transmembrane region" description="Helical" evidence="7">
    <location>
        <begin position="51"/>
        <end position="72"/>
    </location>
</feature>
<reference evidence="8" key="1">
    <citation type="submission" date="2023-06" db="EMBL/GenBank/DDBJ databases">
        <title>Genome-scale phylogeny and comparative genomics of the fungal order Sordariales.</title>
        <authorList>
            <consortium name="Lawrence Berkeley National Laboratory"/>
            <person name="Hensen N."/>
            <person name="Bonometti L."/>
            <person name="Westerberg I."/>
            <person name="Brannstrom I.O."/>
            <person name="Guillou S."/>
            <person name="Cros-Aarteil S."/>
            <person name="Calhoun S."/>
            <person name="Haridas S."/>
            <person name="Kuo A."/>
            <person name="Mondo S."/>
            <person name="Pangilinan J."/>
            <person name="Riley R."/>
            <person name="Labutti K."/>
            <person name="Andreopoulos B."/>
            <person name="Lipzen A."/>
            <person name="Chen C."/>
            <person name="Yanf M."/>
            <person name="Daum C."/>
            <person name="Ng V."/>
            <person name="Clum A."/>
            <person name="Steindorff A."/>
            <person name="Ohm R."/>
            <person name="Martin F."/>
            <person name="Silar P."/>
            <person name="Natvig D."/>
            <person name="Lalanne C."/>
            <person name="Gautier V."/>
            <person name="Ament-Velasquez S.L."/>
            <person name="Kruys A."/>
            <person name="Hutchinson M.I."/>
            <person name="Powell A.J."/>
            <person name="Barry K."/>
            <person name="Miller A.N."/>
            <person name="Grigoriev I.V."/>
            <person name="Debuchy R."/>
            <person name="Gladieux P."/>
            <person name="Thoren M.H."/>
            <person name="Johannesson H."/>
        </authorList>
    </citation>
    <scope>NUCLEOTIDE SEQUENCE</scope>
    <source>
        <strain evidence="8">8032-3</strain>
    </source>
</reference>
<dbReference type="PANTHER" id="PTHR10332:SF88">
    <property type="entry name" value="EQUILIBRATIVE NUCLEOSIDE TRANSPORTER 1, ISOFORM A"/>
    <property type="match status" value="1"/>
</dbReference>